<evidence type="ECO:0000313" key="2">
    <source>
        <dbReference type="Proteomes" id="UP000675880"/>
    </source>
</evidence>
<evidence type="ECO:0008006" key="3">
    <source>
        <dbReference type="Google" id="ProtNLM"/>
    </source>
</evidence>
<comment type="caution">
    <text evidence="1">The sequence shown here is derived from an EMBL/GenBank/DDBJ whole genome shotgun (WGS) entry which is preliminary data.</text>
</comment>
<proteinExistence type="predicted"/>
<organism evidence="1 2">
    <name type="scientific">Nitrospira defluvii</name>
    <dbReference type="NCBI Taxonomy" id="330214"/>
    <lineage>
        <taxon>Bacteria</taxon>
        <taxon>Pseudomonadati</taxon>
        <taxon>Nitrospirota</taxon>
        <taxon>Nitrospiria</taxon>
        <taxon>Nitrospirales</taxon>
        <taxon>Nitrospiraceae</taxon>
        <taxon>Nitrospira</taxon>
    </lineage>
</organism>
<dbReference type="EMBL" id="CAJNBJ010000016">
    <property type="protein sequence ID" value="CAE6758793.1"/>
    <property type="molecule type" value="Genomic_DNA"/>
</dbReference>
<protein>
    <recommendedName>
        <fullName evidence="3">Small CPxCG-related zinc finger protein</fullName>
    </recommendedName>
</protein>
<evidence type="ECO:0000313" key="1">
    <source>
        <dbReference type="EMBL" id="CAE6758793.1"/>
    </source>
</evidence>
<name>A0ABN7LPB4_9BACT</name>
<sequence length="56" mass="6421">MQSPQLDPTTTRTLTCVHMRLIDRIRSEHDEDPPRYRCLECGAVIEDPECHAEPSA</sequence>
<keyword evidence="2" id="KW-1185">Reference proteome</keyword>
<dbReference type="Proteomes" id="UP000675880">
    <property type="component" value="Unassembled WGS sequence"/>
</dbReference>
<accession>A0ABN7LPB4</accession>
<reference evidence="1 2" key="1">
    <citation type="submission" date="2021-02" db="EMBL/GenBank/DDBJ databases">
        <authorList>
            <person name="Han P."/>
        </authorList>
    </citation>
    <scope>NUCLEOTIDE SEQUENCE [LARGE SCALE GENOMIC DNA]</scope>
    <source>
        <strain evidence="1">Candidatus Nitrospira sp. ZN2</strain>
    </source>
</reference>
<gene>
    <name evidence="1" type="ORF">NSPZN2_30538</name>
</gene>